<feature type="region of interest" description="Disordered" evidence="2">
    <location>
        <begin position="1"/>
        <end position="20"/>
    </location>
</feature>
<evidence type="ECO:0000313" key="3">
    <source>
        <dbReference type="EMBL" id="KAK1376685.1"/>
    </source>
</evidence>
<keyword evidence="5" id="KW-1185">Reference proteome</keyword>
<accession>A0AAD8I103</accession>
<sequence>MMKQNASDIAVRRVKEQDRTRNAVLSVSNELESERTLRKHSQSLHRKLARELAEGESSLSNSEEEIKRERKAQILLENLCDEFAKGITEYEQKARSLKHRPDEALFFRERPDQLILHISESWLDERMQMKAAAPCGTSDRRTIVEKLSMEIESFIQSKQAVRFRNVDGLTLKMAKKNSLHRYSLESLHLNDGKCSLEWGFKKLTKSNPSRNKIQSRGVFKSNEYHPSSQNQFQKHKKLETTEASQEGKQKRAQSHEFYQDHVLHSITRNHSLSRNDGKLLSETPCIDDSLEHTASSSHPTIKQEIPLRITTSKPEVSKSSRKGLQGIKKHSLRARLLEAKLESRHSLMIPKLLYRHLPSFQ</sequence>
<dbReference type="EMBL" id="JAUIZM010000007">
    <property type="protein sequence ID" value="KAK1376685.1"/>
    <property type="molecule type" value="Genomic_DNA"/>
</dbReference>
<dbReference type="PANTHER" id="PTHR31071">
    <property type="entry name" value="GB|AAF24581.1"/>
    <property type="match status" value="1"/>
</dbReference>
<reference evidence="3" key="1">
    <citation type="submission" date="2023-02" db="EMBL/GenBank/DDBJ databases">
        <title>Genome of toxic invasive species Heracleum sosnowskyi carries increased number of genes despite the absence of recent whole-genome duplications.</title>
        <authorList>
            <person name="Schelkunov M."/>
            <person name="Shtratnikova V."/>
            <person name="Makarenko M."/>
            <person name="Klepikova A."/>
            <person name="Omelchenko D."/>
            <person name="Novikova G."/>
            <person name="Obukhova E."/>
            <person name="Bogdanov V."/>
            <person name="Penin A."/>
            <person name="Logacheva M."/>
        </authorList>
    </citation>
    <scope>NUCLEOTIDE SEQUENCE</scope>
    <source>
        <strain evidence="3">Hsosn_3</strain>
        <tissue evidence="3">Leaf</tissue>
    </source>
</reference>
<feature type="region of interest" description="Disordered" evidence="2">
    <location>
        <begin position="207"/>
        <end position="255"/>
    </location>
</feature>
<feature type="coiled-coil region" evidence="1">
    <location>
        <begin position="45"/>
        <end position="72"/>
    </location>
</feature>
<dbReference type="InterPro" id="IPR043424">
    <property type="entry name" value="BLT-like"/>
</dbReference>
<dbReference type="Proteomes" id="UP001237642">
    <property type="component" value="Unassembled WGS sequence"/>
</dbReference>
<proteinExistence type="predicted"/>
<evidence type="ECO:0000313" key="4">
    <source>
        <dbReference type="EMBL" id="KAK1376737.1"/>
    </source>
</evidence>
<dbReference type="EMBL" id="JAUIZM010000007">
    <property type="protein sequence ID" value="KAK1376737.1"/>
    <property type="molecule type" value="Genomic_DNA"/>
</dbReference>
<keyword evidence="1" id="KW-0175">Coiled coil</keyword>
<gene>
    <name evidence="3" type="ORF">POM88_032878</name>
    <name evidence="4" type="ORF">POM88_032930</name>
</gene>
<evidence type="ECO:0000256" key="1">
    <source>
        <dbReference type="SAM" id="Coils"/>
    </source>
</evidence>
<reference evidence="3" key="2">
    <citation type="submission" date="2023-05" db="EMBL/GenBank/DDBJ databases">
        <authorList>
            <person name="Schelkunov M.I."/>
        </authorList>
    </citation>
    <scope>NUCLEOTIDE SEQUENCE</scope>
    <source>
        <strain evidence="3">Hsosn_3</strain>
        <tissue evidence="3">Leaf</tissue>
    </source>
</reference>
<protein>
    <submittedName>
        <fullName evidence="3">Plasma membrane</fullName>
    </submittedName>
</protein>
<dbReference type="PANTHER" id="PTHR31071:SF9">
    <property type="entry name" value="INTRACELLULAR PROTEIN TRANSPORT PROTEIN USO1-RELATED"/>
    <property type="match status" value="1"/>
</dbReference>
<feature type="compositionally biased region" description="Basic and acidic residues" evidence="2">
    <location>
        <begin position="10"/>
        <end position="20"/>
    </location>
</feature>
<name>A0AAD8I103_9APIA</name>
<feature type="compositionally biased region" description="Basic and acidic residues" evidence="2">
    <location>
        <begin position="245"/>
        <end position="255"/>
    </location>
</feature>
<organism evidence="3 5">
    <name type="scientific">Heracleum sosnowskyi</name>
    <dbReference type="NCBI Taxonomy" id="360622"/>
    <lineage>
        <taxon>Eukaryota</taxon>
        <taxon>Viridiplantae</taxon>
        <taxon>Streptophyta</taxon>
        <taxon>Embryophyta</taxon>
        <taxon>Tracheophyta</taxon>
        <taxon>Spermatophyta</taxon>
        <taxon>Magnoliopsida</taxon>
        <taxon>eudicotyledons</taxon>
        <taxon>Gunneridae</taxon>
        <taxon>Pentapetalae</taxon>
        <taxon>asterids</taxon>
        <taxon>campanulids</taxon>
        <taxon>Apiales</taxon>
        <taxon>Apiaceae</taxon>
        <taxon>Apioideae</taxon>
        <taxon>apioid superclade</taxon>
        <taxon>Tordylieae</taxon>
        <taxon>Tordyliinae</taxon>
        <taxon>Heracleum</taxon>
    </lineage>
</organism>
<evidence type="ECO:0000256" key="2">
    <source>
        <dbReference type="SAM" id="MobiDB-lite"/>
    </source>
</evidence>
<evidence type="ECO:0000313" key="5">
    <source>
        <dbReference type="Proteomes" id="UP001237642"/>
    </source>
</evidence>
<dbReference type="AlphaFoldDB" id="A0AAD8I103"/>
<comment type="caution">
    <text evidence="3">The sequence shown here is derived from an EMBL/GenBank/DDBJ whole genome shotgun (WGS) entry which is preliminary data.</text>
</comment>